<dbReference type="AlphaFoldDB" id="A0A382KVW1"/>
<accession>A0A382KVW1</accession>
<gene>
    <name evidence="1" type="ORF">METZ01_LOCUS280569</name>
</gene>
<proteinExistence type="predicted"/>
<reference evidence="1" key="1">
    <citation type="submission" date="2018-05" db="EMBL/GenBank/DDBJ databases">
        <authorList>
            <person name="Lanie J.A."/>
            <person name="Ng W.-L."/>
            <person name="Kazmierczak K.M."/>
            <person name="Andrzejewski T.M."/>
            <person name="Davidsen T.M."/>
            <person name="Wayne K.J."/>
            <person name="Tettelin H."/>
            <person name="Glass J.I."/>
            <person name="Rusch D."/>
            <person name="Podicherti R."/>
            <person name="Tsui H.-C.T."/>
            <person name="Winkler M.E."/>
        </authorList>
    </citation>
    <scope>NUCLEOTIDE SEQUENCE</scope>
</reference>
<protein>
    <submittedName>
        <fullName evidence="1">Uncharacterized protein</fullName>
    </submittedName>
</protein>
<feature type="non-terminal residue" evidence="1">
    <location>
        <position position="400"/>
    </location>
</feature>
<name>A0A382KVW1_9ZZZZ</name>
<evidence type="ECO:0000313" key="1">
    <source>
        <dbReference type="EMBL" id="SVC27715.1"/>
    </source>
</evidence>
<organism evidence="1">
    <name type="scientific">marine metagenome</name>
    <dbReference type="NCBI Taxonomy" id="408172"/>
    <lineage>
        <taxon>unclassified sequences</taxon>
        <taxon>metagenomes</taxon>
        <taxon>ecological metagenomes</taxon>
    </lineage>
</organism>
<sequence length="400" mass="45424">MSIDELGLSLLARQDKQREDDLERQRKARKRARREQLLGAAGGIAVNIGNKVLAQRAQEFMDKEFDMSSRAKYKQYAAGHLDTQERWKNMRETHDSTEAWREDQLIKAAQAEYSSSVGPTWDGNIHPDAMKEIKARSKAWAADFDARYEESFKVPSFEEYAASTQRKYGRATSLPDLLTRGITDRFKGRTLSEGRKEREAQLRAEIDGFDKNYKPVYDDALERTGNAVYASNLVERFSGKHKTTTTLAPKVIGNHLHNPRVNPDTGEIDWVRGKRVKAGQVYGSEKAGWFSIETDSEGNVKSVPLIEGIGYKPTSAETREARQSVVTDLRLEHKDLDDSDFYWKMHEEYPKELYEGLIAGHPVLTGVRSELQKTRSVVGGGSNLKETVQKQLVRLRDHGM</sequence>
<dbReference type="EMBL" id="UINC01082703">
    <property type="protein sequence ID" value="SVC27715.1"/>
    <property type="molecule type" value="Genomic_DNA"/>
</dbReference>